<organism evidence="1 2">
    <name type="scientific">Thalassobellus suaedae</name>
    <dbReference type="NCBI Taxonomy" id="3074124"/>
    <lineage>
        <taxon>Bacteria</taxon>
        <taxon>Pseudomonadati</taxon>
        <taxon>Bacteroidota</taxon>
        <taxon>Flavobacteriia</taxon>
        <taxon>Flavobacteriales</taxon>
        <taxon>Flavobacteriaceae</taxon>
        <taxon>Thalassobellus</taxon>
    </lineage>
</organism>
<keyword evidence="2" id="KW-1185">Reference proteome</keyword>
<dbReference type="RefSeq" id="WP_415862716.1">
    <property type="nucleotide sequence ID" value="NZ_CP134536.1"/>
</dbReference>
<evidence type="ECO:0000313" key="1">
    <source>
        <dbReference type="EMBL" id="WNH12735.1"/>
    </source>
</evidence>
<protein>
    <submittedName>
        <fullName evidence="1">Uncharacterized protein</fullName>
    </submittedName>
</protein>
<gene>
    <name evidence="1" type="ORF">RHP49_00405</name>
</gene>
<name>A0ABY9Y3P2_9FLAO</name>
<dbReference type="EMBL" id="CP134536">
    <property type="protein sequence ID" value="WNH12735.1"/>
    <property type="molecule type" value="Genomic_DNA"/>
</dbReference>
<reference evidence="1 2" key="1">
    <citation type="submission" date="2023-09" db="EMBL/GenBank/DDBJ databases">
        <title>Thalassobella suaedae gen. nov., sp. nov., a marine bacterium of the family Flavobacteriaceae isolated from a halophyte Suaeda japonica.</title>
        <authorList>
            <person name="Lee S.Y."/>
            <person name="Hwang C.Y."/>
        </authorList>
    </citation>
    <scope>NUCLEOTIDE SEQUENCE [LARGE SCALE GENOMIC DNA]</scope>
    <source>
        <strain evidence="1 2">HL-DH10</strain>
    </source>
</reference>
<sequence>MIKYTLENIESFIDKNPILTAFFSNDELTDYYKKWRINNGVLFHDYLWLLFNNALIKNGDNFGHDENEELFYRNNYLLYYSMAHFKREEGGDTESINQLLRLAFESQIQEFKISSNGSRFESEGIVIMKKGCCDYYDSISDIKFKFDDFTEHCHIATHRCNDKYGFCRCCLGMKPKRDVNGHLVKKNVIN</sequence>
<accession>A0ABY9Y3P2</accession>
<proteinExistence type="predicted"/>
<evidence type="ECO:0000313" key="2">
    <source>
        <dbReference type="Proteomes" id="UP001303407"/>
    </source>
</evidence>
<dbReference type="Proteomes" id="UP001303407">
    <property type="component" value="Chromosome"/>
</dbReference>